<comment type="caution">
    <text evidence="2">The sequence shown here is derived from an EMBL/GenBank/DDBJ whole genome shotgun (WGS) entry which is preliminary data.</text>
</comment>
<dbReference type="GO" id="GO:0015661">
    <property type="term" value="F:L-lysine efflux transmembrane transporter activity"/>
    <property type="evidence" value="ECO:0007669"/>
    <property type="project" value="InterPro"/>
</dbReference>
<name>A0A354LZN1_9BACT</name>
<feature type="transmembrane region" description="Helical" evidence="1">
    <location>
        <begin position="31"/>
        <end position="48"/>
    </location>
</feature>
<proteinExistence type="predicted"/>
<organism evidence="2 3">
    <name type="scientific">Coprobacter fastidiosus</name>
    <dbReference type="NCBI Taxonomy" id="1099853"/>
    <lineage>
        <taxon>Bacteria</taxon>
        <taxon>Pseudomonadati</taxon>
        <taxon>Bacteroidota</taxon>
        <taxon>Bacteroidia</taxon>
        <taxon>Bacteroidales</taxon>
        <taxon>Barnesiellaceae</taxon>
        <taxon>Coprobacter</taxon>
    </lineage>
</organism>
<dbReference type="RefSeq" id="WP_009319536.1">
    <property type="nucleotide sequence ID" value="NZ_CABKQP010000008.1"/>
</dbReference>
<keyword evidence="1" id="KW-0812">Transmembrane</keyword>
<evidence type="ECO:0000313" key="2">
    <source>
        <dbReference type="EMBL" id="HBJ07720.1"/>
    </source>
</evidence>
<gene>
    <name evidence="2" type="ORF">DDY73_01830</name>
</gene>
<evidence type="ECO:0000256" key="1">
    <source>
        <dbReference type="SAM" id="Phobius"/>
    </source>
</evidence>
<sequence>MFSVMGFMLAGIFIGYFLKQQKKLFKIIGKLNMWIIFLLLFSMGLSIGNNKSIIESLDHFGITAIIIGLAATAGSVLLSIPLYKFLFKRQSDK</sequence>
<dbReference type="EMBL" id="DNWC01000026">
    <property type="protein sequence ID" value="HBJ07720.1"/>
    <property type="molecule type" value="Genomic_DNA"/>
</dbReference>
<protein>
    <submittedName>
        <fullName evidence="2">DUF340 domain-containing protein</fullName>
    </submittedName>
</protein>
<feature type="transmembrane region" description="Helical" evidence="1">
    <location>
        <begin position="60"/>
        <end position="83"/>
    </location>
</feature>
<dbReference type="Proteomes" id="UP000262954">
    <property type="component" value="Unassembled WGS sequence"/>
</dbReference>
<dbReference type="AlphaFoldDB" id="A0A354LZN1"/>
<dbReference type="InterPro" id="IPR005642">
    <property type="entry name" value="LysO"/>
</dbReference>
<accession>A0A354LZN1</accession>
<keyword evidence="1" id="KW-1133">Transmembrane helix</keyword>
<evidence type="ECO:0000313" key="3">
    <source>
        <dbReference type="Proteomes" id="UP000262954"/>
    </source>
</evidence>
<reference evidence="2 3" key="1">
    <citation type="journal article" date="2018" name="Nat. Biotechnol.">
        <title>A standardized bacterial taxonomy based on genome phylogeny substantially revises the tree of life.</title>
        <authorList>
            <person name="Parks D.H."/>
            <person name="Chuvochina M."/>
            <person name="Waite D.W."/>
            <person name="Rinke C."/>
            <person name="Skarshewski A."/>
            <person name="Chaumeil P.A."/>
            <person name="Hugenholtz P."/>
        </authorList>
    </citation>
    <scope>NUCLEOTIDE SEQUENCE [LARGE SCALE GENOMIC DNA]</scope>
    <source>
        <strain evidence="2">UBA11482</strain>
    </source>
</reference>
<dbReference type="Pfam" id="PF03956">
    <property type="entry name" value="Lys_export"/>
    <property type="match status" value="1"/>
</dbReference>
<keyword evidence="1" id="KW-0472">Membrane</keyword>